<sequence length="129" mass="15200">MFECNFNPCTAAWKDDHLARLVLSHLRATHGIRSIKSINANQRIKSKTIDDYTGKTVPKEFIHLLNWTRETRKVLLYFCLNNVPYTDIYDPLFKHFKENRANNVPALKQRIEVLDRAIVERLKAIFKTK</sequence>
<dbReference type="Proteomes" id="UP001360560">
    <property type="component" value="Unassembled WGS sequence"/>
</dbReference>
<proteinExistence type="predicted"/>
<accession>A0AAV5QEI8</accession>
<dbReference type="AlphaFoldDB" id="A0AAV5QEI8"/>
<evidence type="ECO:0000313" key="1">
    <source>
        <dbReference type="EMBL" id="GMM33129.1"/>
    </source>
</evidence>
<evidence type="ECO:0000313" key="2">
    <source>
        <dbReference type="Proteomes" id="UP001360560"/>
    </source>
</evidence>
<keyword evidence="2" id="KW-1185">Reference proteome</keyword>
<protein>
    <submittedName>
        <fullName evidence="1">Uncharacterized protein</fullName>
    </submittedName>
</protein>
<reference evidence="1 2" key="1">
    <citation type="journal article" date="2023" name="Elife">
        <title>Identification of key yeast species and microbe-microbe interactions impacting larval growth of Drosophila in the wild.</title>
        <authorList>
            <person name="Mure A."/>
            <person name="Sugiura Y."/>
            <person name="Maeda R."/>
            <person name="Honda K."/>
            <person name="Sakurai N."/>
            <person name="Takahashi Y."/>
            <person name="Watada M."/>
            <person name="Katoh T."/>
            <person name="Gotoh A."/>
            <person name="Gotoh Y."/>
            <person name="Taniguchi I."/>
            <person name="Nakamura K."/>
            <person name="Hayashi T."/>
            <person name="Katayama T."/>
            <person name="Uemura T."/>
            <person name="Hattori Y."/>
        </authorList>
    </citation>
    <scope>NUCLEOTIDE SEQUENCE [LARGE SCALE GENOMIC DNA]</scope>
    <source>
        <strain evidence="1 2">SC-9</strain>
    </source>
</reference>
<dbReference type="EMBL" id="BTFZ01000001">
    <property type="protein sequence ID" value="GMM33129.1"/>
    <property type="molecule type" value="Genomic_DNA"/>
</dbReference>
<dbReference type="GeneID" id="90071108"/>
<name>A0AAV5QEI8_9ASCO</name>
<organism evidence="1 2">
    <name type="scientific">Saccharomycopsis crataegensis</name>
    <dbReference type="NCBI Taxonomy" id="43959"/>
    <lineage>
        <taxon>Eukaryota</taxon>
        <taxon>Fungi</taxon>
        <taxon>Dikarya</taxon>
        <taxon>Ascomycota</taxon>
        <taxon>Saccharomycotina</taxon>
        <taxon>Saccharomycetes</taxon>
        <taxon>Saccharomycopsidaceae</taxon>
        <taxon>Saccharomycopsis</taxon>
    </lineage>
</organism>
<comment type="caution">
    <text evidence="1">The sequence shown here is derived from an EMBL/GenBank/DDBJ whole genome shotgun (WGS) entry which is preliminary data.</text>
</comment>
<gene>
    <name evidence="1" type="ORF">DASC09_004540</name>
</gene>
<dbReference type="RefSeq" id="XP_064850129.1">
    <property type="nucleotide sequence ID" value="XM_064994057.1"/>
</dbReference>